<proteinExistence type="predicted"/>
<gene>
    <name evidence="1" type="ORF">LCGC14_2571070</name>
</gene>
<comment type="caution">
    <text evidence="1">The sequence shown here is derived from an EMBL/GenBank/DDBJ whole genome shotgun (WGS) entry which is preliminary data.</text>
</comment>
<reference evidence="1" key="1">
    <citation type="journal article" date="2015" name="Nature">
        <title>Complex archaea that bridge the gap between prokaryotes and eukaryotes.</title>
        <authorList>
            <person name="Spang A."/>
            <person name="Saw J.H."/>
            <person name="Jorgensen S.L."/>
            <person name="Zaremba-Niedzwiedzka K."/>
            <person name="Martijn J."/>
            <person name="Lind A.E."/>
            <person name="van Eijk R."/>
            <person name="Schleper C."/>
            <person name="Guy L."/>
            <person name="Ettema T.J."/>
        </authorList>
    </citation>
    <scope>NUCLEOTIDE SEQUENCE</scope>
</reference>
<protein>
    <submittedName>
        <fullName evidence="1">Uncharacterized protein</fullName>
    </submittedName>
</protein>
<name>A0A0F9DA51_9ZZZZ</name>
<dbReference type="AlphaFoldDB" id="A0A0F9DA51"/>
<sequence length="82" mass="9200">MTFPFIEVKWLDAKFSGEWEAPDGLVEPGVCYTRGWLVEETDEHLVLASTVGEGADEDVIGTCAIPKVMVLKRRRLKVSYGR</sequence>
<organism evidence="1">
    <name type="scientific">marine sediment metagenome</name>
    <dbReference type="NCBI Taxonomy" id="412755"/>
    <lineage>
        <taxon>unclassified sequences</taxon>
        <taxon>metagenomes</taxon>
        <taxon>ecological metagenomes</taxon>
    </lineage>
</organism>
<dbReference type="EMBL" id="LAZR01042692">
    <property type="protein sequence ID" value="KKL08918.1"/>
    <property type="molecule type" value="Genomic_DNA"/>
</dbReference>
<evidence type="ECO:0000313" key="1">
    <source>
        <dbReference type="EMBL" id="KKL08918.1"/>
    </source>
</evidence>
<accession>A0A0F9DA51</accession>